<organism evidence="1 2">
    <name type="scientific">Rousettus aegyptiacus</name>
    <name type="common">Egyptian fruit bat</name>
    <name type="synonym">Pteropus aegyptiacus</name>
    <dbReference type="NCBI Taxonomy" id="9407"/>
    <lineage>
        <taxon>Eukaryota</taxon>
        <taxon>Metazoa</taxon>
        <taxon>Chordata</taxon>
        <taxon>Craniata</taxon>
        <taxon>Vertebrata</taxon>
        <taxon>Euteleostomi</taxon>
        <taxon>Mammalia</taxon>
        <taxon>Eutheria</taxon>
        <taxon>Laurasiatheria</taxon>
        <taxon>Chiroptera</taxon>
        <taxon>Yinpterochiroptera</taxon>
        <taxon>Pteropodoidea</taxon>
        <taxon>Pteropodidae</taxon>
        <taxon>Rousettinae</taxon>
        <taxon>Rousettus</taxon>
    </lineage>
</organism>
<reference evidence="1 2" key="1">
    <citation type="journal article" date="2020" name="Nature">
        <title>Six reference-quality genomes reveal evolution of bat adaptations.</title>
        <authorList>
            <person name="Jebb D."/>
            <person name="Huang Z."/>
            <person name="Pippel M."/>
            <person name="Hughes G.M."/>
            <person name="Lavrichenko K."/>
            <person name="Devanna P."/>
            <person name="Winkler S."/>
            <person name="Jermiin L.S."/>
            <person name="Skirmuntt E.C."/>
            <person name="Katzourakis A."/>
            <person name="Burkitt-Gray L."/>
            <person name="Ray D.A."/>
            <person name="Sullivan K.A.M."/>
            <person name="Roscito J.G."/>
            <person name="Kirilenko B.M."/>
            <person name="Davalos L.M."/>
            <person name="Corthals A.P."/>
            <person name="Power M.L."/>
            <person name="Jones G."/>
            <person name="Ransome R.D."/>
            <person name="Dechmann D.K.N."/>
            <person name="Locatelli A.G."/>
            <person name="Puechmaille S.J."/>
            <person name="Fedrigo O."/>
            <person name="Jarvis E.D."/>
            <person name="Hiller M."/>
            <person name="Vernes S.C."/>
            <person name="Myers E.W."/>
            <person name="Teeling E.C."/>
        </authorList>
    </citation>
    <scope>NUCLEOTIDE SEQUENCE [LARGE SCALE GENOMIC DNA]</scope>
    <source>
        <strain evidence="1">MRouAeg1</strain>
        <tissue evidence="1">Muscle</tissue>
    </source>
</reference>
<gene>
    <name evidence="1" type="ORF">HJG63_010735</name>
</gene>
<evidence type="ECO:0000313" key="1">
    <source>
        <dbReference type="EMBL" id="KAF6485585.1"/>
    </source>
</evidence>
<accession>A0A7J8IN60</accession>
<comment type="caution">
    <text evidence="1">The sequence shown here is derived from an EMBL/GenBank/DDBJ whole genome shotgun (WGS) entry which is preliminary data.</text>
</comment>
<name>A0A7J8IN60_ROUAE</name>
<protein>
    <submittedName>
        <fullName evidence="1">Uncharacterized protein</fullName>
    </submittedName>
</protein>
<dbReference type="EMBL" id="JACASE010000003">
    <property type="protein sequence ID" value="KAF6485585.1"/>
    <property type="molecule type" value="Genomic_DNA"/>
</dbReference>
<proteinExistence type="predicted"/>
<keyword evidence="2" id="KW-1185">Reference proteome</keyword>
<evidence type="ECO:0000313" key="2">
    <source>
        <dbReference type="Proteomes" id="UP000593571"/>
    </source>
</evidence>
<sequence length="159" mass="17161">MKQYWMLTECVVLNLRKRGASEVSSIAASLQVHGMKGPSRCWCGLPSFPQGCPHLRHGQFIQVCCPSIQVNLLNTGSKTLSLFYLSHSPVFLTVYFKPFFVTELIPLLISFATTPIPIATATDSASATATATATATTSTSVTGMSLCQLVLDLWATFPA</sequence>
<dbReference type="Proteomes" id="UP000593571">
    <property type="component" value="Unassembled WGS sequence"/>
</dbReference>
<dbReference type="AlphaFoldDB" id="A0A7J8IN60"/>